<accession>A0ACB9DWJ6</accession>
<protein>
    <submittedName>
        <fullName evidence="1">Uncharacterized protein</fullName>
    </submittedName>
</protein>
<reference evidence="1 2" key="2">
    <citation type="journal article" date="2022" name="Mol. Ecol. Resour.">
        <title>The genomes of chicory, endive, great burdock and yacon provide insights into Asteraceae paleo-polyploidization history and plant inulin production.</title>
        <authorList>
            <person name="Fan W."/>
            <person name="Wang S."/>
            <person name="Wang H."/>
            <person name="Wang A."/>
            <person name="Jiang F."/>
            <person name="Liu H."/>
            <person name="Zhao H."/>
            <person name="Xu D."/>
            <person name="Zhang Y."/>
        </authorList>
    </citation>
    <scope>NUCLEOTIDE SEQUENCE [LARGE SCALE GENOMIC DNA]</scope>
    <source>
        <strain evidence="2">cv. Punajuju</strain>
        <tissue evidence="1">Leaves</tissue>
    </source>
</reference>
<keyword evidence="2" id="KW-1185">Reference proteome</keyword>
<dbReference type="Proteomes" id="UP001055811">
    <property type="component" value="Linkage Group LG04"/>
</dbReference>
<sequence length="71" mass="8157">MLPSLPPVILSGLVSSIQFVLTFSCQLKNIDAYSSMLAVSFRMLILWIYRMPQLNSPFYHTQNSPVRRKIP</sequence>
<gene>
    <name evidence="1" type="ORF">L2E82_21442</name>
</gene>
<comment type="caution">
    <text evidence="1">The sequence shown here is derived from an EMBL/GenBank/DDBJ whole genome shotgun (WGS) entry which is preliminary data.</text>
</comment>
<dbReference type="EMBL" id="CM042012">
    <property type="protein sequence ID" value="KAI3750693.1"/>
    <property type="molecule type" value="Genomic_DNA"/>
</dbReference>
<evidence type="ECO:0000313" key="2">
    <source>
        <dbReference type="Proteomes" id="UP001055811"/>
    </source>
</evidence>
<name>A0ACB9DWJ6_CICIN</name>
<proteinExistence type="predicted"/>
<evidence type="ECO:0000313" key="1">
    <source>
        <dbReference type="EMBL" id="KAI3750693.1"/>
    </source>
</evidence>
<reference evidence="2" key="1">
    <citation type="journal article" date="2022" name="Mol. Ecol. Resour.">
        <title>The genomes of chicory, endive, great burdock and yacon provide insights into Asteraceae palaeo-polyploidization history and plant inulin production.</title>
        <authorList>
            <person name="Fan W."/>
            <person name="Wang S."/>
            <person name="Wang H."/>
            <person name="Wang A."/>
            <person name="Jiang F."/>
            <person name="Liu H."/>
            <person name="Zhao H."/>
            <person name="Xu D."/>
            <person name="Zhang Y."/>
        </authorList>
    </citation>
    <scope>NUCLEOTIDE SEQUENCE [LARGE SCALE GENOMIC DNA]</scope>
    <source>
        <strain evidence="2">cv. Punajuju</strain>
    </source>
</reference>
<organism evidence="1 2">
    <name type="scientific">Cichorium intybus</name>
    <name type="common">Chicory</name>
    <dbReference type="NCBI Taxonomy" id="13427"/>
    <lineage>
        <taxon>Eukaryota</taxon>
        <taxon>Viridiplantae</taxon>
        <taxon>Streptophyta</taxon>
        <taxon>Embryophyta</taxon>
        <taxon>Tracheophyta</taxon>
        <taxon>Spermatophyta</taxon>
        <taxon>Magnoliopsida</taxon>
        <taxon>eudicotyledons</taxon>
        <taxon>Gunneridae</taxon>
        <taxon>Pentapetalae</taxon>
        <taxon>asterids</taxon>
        <taxon>campanulids</taxon>
        <taxon>Asterales</taxon>
        <taxon>Asteraceae</taxon>
        <taxon>Cichorioideae</taxon>
        <taxon>Cichorieae</taxon>
        <taxon>Cichoriinae</taxon>
        <taxon>Cichorium</taxon>
    </lineage>
</organism>